<accession>A0ABT0ZB71</accession>
<dbReference type="Proteomes" id="UP001523219">
    <property type="component" value="Unassembled WGS sequence"/>
</dbReference>
<keyword evidence="4" id="KW-1185">Reference proteome</keyword>
<dbReference type="PANTHER" id="PTHR34293">
    <property type="entry name" value="HTH-TYPE TRANSCRIPTIONAL REGULATOR TRMBL2"/>
    <property type="match status" value="1"/>
</dbReference>
<dbReference type="PANTHER" id="PTHR34293:SF1">
    <property type="entry name" value="HTH-TYPE TRANSCRIPTIONAL REGULATOR TRMBL2"/>
    <property type="match status" value="1"/>
</dbReference>
<dbReference type="EMBL" id="JAMWMR010000006">
    <property type="protein sequence ID" value="MCN9241027.1"/>
    <property type="molecule type" value="Genomic_DNA"/>
</dbReference>
<evidence type="ECO:0000313" key="4">
    <source>
        <dbReference type="Proteomes" id="UP001523219"/>
    </source>
</evidence>
<protein>
    <submittedName>
        <fullName evidence="3">Helix-turn-helix transcriptional regulator</fullName>
    </submittedName>
</protein>
<sequence>MAEPGARPDIPESSLLALLGLDAEQEAVYRLLIDRPGSDPTALTPAAGNEEAVTRVLTTLVDSGLASAERRAGGVRYRAAPPVLSLGPLLESRRAALHRVEHVVTELADRHRAAYSRVRDAPVEVLSGAAAIRRWLVAIQRDARSEVRAMMPIMRDASVISPEDNLDEVERQMMRRGLTMRTVVERAWLEDPASARSLTEVAAQGQQISVTDKLPTKLLIADLDVAVLPLDPDRDEAGEPVALVVRRSGLLTALVSLFEQYFARGSLLSPLGPGRAGAERSTGQARLDAADRKIIALLHVGLTDAAIARQLDMSQRTVQRRVHQMMESVGVATRFQLGSYAAVSGWLDPGAPLGEGAPGQGRVPTPERGGRGC</sequence>
<dbReference type="InterPro" id="IPR051797">
    <property type="entry name" value="TrmB-like"/>
</dbReference>
<dbReference type="SUPFAM" id="SSF46894">
    <property type="entry name" value="C-terminal effector domain of the bipartite response regulators"/>
    <property type="match status" value="1"/>
</dbReference>
<evidence type="ECO:0000259" key="2">
    <source>
        <dbReference type="SMART" id="SM00421"/>
    </source>
</evidence>
<organism evidence="3 4">
    <name type="scientific">Streptomyces macrolidinus</name>
    <dbReference type="NCBI Taxonomy" id="2952607"/>
    <lineage>
        <taxon>Bacteria</taxon>
        <taxon>Bacillati</taxon>
        <taxon>Actinomycetota</taxon>
        <taxon>Actinomycetes</taxon>
        <taxon>Kitasatosporales</taxon>
        <taxon>Streptomycetaceae</taxon>
        <taxon>Streptomyces</taxon>
    </lineage>
</organism>
<dbReference type="InterPro" id="IPR036388">
    <property type="entry name" value="WH-like_DNA-bd_sf"/>
</dbReference>
<gene>
    <name evidence="3" type="ORF">NGF19_09505</name>
</gene>
<dbReference type="RefSeq" id="WP_252424035.1">
    <property type="nucleotide sequence ID" value="NZ_JAMWMR010000006.1"/>
</dbReference>
<dbReference type="InterPro" id="IPR016032">
    <property type="entry name" value="Sig_transdc_resp-reg_C-effctor"/>
</dbReference>
<dbReference type="Gene3D" id="1.10.10.10">
    <property type="entry name" value="Winged helix-like DNA-binding domain superfamily/Winged helix DNA-binding domain"/>
    <property type="match status" value="1"/>
</dbReference>
<feature type="region of interest" description="Disordered" evidence="1">
    <location>
        <begin position="351"/>
        <end position="373"/>
    </location>
</feature>
<comment type="caution">
    <text evidence="3">The sequence shown here is derived from an EMBL/GenBank/DDBJ whole genome shotgun (WGS) entry which is preliminary data.</text>
</comment>
<feature type="domain" description="HTH luxR-type" evidence="2">
    <location>
        <begin position="284"/>
        <end position="341"/>
    </location>
</feature>
<dbReference type="InterPro" id="IPR000792">
    <property type="entry name" value="Tscrpt_reg_LuxR_C"/>
</dbReference>
<evidence type="ECO:0000256" key="1">
    <source>
        <dbReference type="SAM" id="MobiDB-lite"/>
    </source>
</evidence>
<evidence type="ECO:0000313" key="3">
    <source>
        <dbReference type="EMBL" id="MCN9241027.1"/>
    </source>
</evidence>
<proteinExistence type="predicted"/>
<dbReference type="SMART" id="SM00421">
    <property type="entry name" value="HTH_LUXR"/>
    <property type="match status" value="1"/>
</dbReference>
<name>A0ABT0ZB71_9ACTN</name>
<reference evidence="3 4" key="1">
    <citation type="submission" date="2022-05" db="EMBL/GenBank/DDBJ databases">
        <title>Streptomyces sp. nov. RY43-2 isolated from soil of a peat swamp forest.</title>
        <authorList>
            <person name="Kanchanasin P."/>
            <person name="Tanasupawat S."/>
            <person name="Phongsopitanun W."/>
        </authorList>
    </citation>
    <scope>NUCLEOTIDE SEQUENCE [LARGE SCALE GENOMIC DNA]</scope>
    <source>
        <strain evidence="3 4">RY43-2</strain>
    </source>
</reference>